<organism evidence="1 2">
    <name type="scientific">Zea mays</name>
    <name type="common">Maize</name>
    <dbReference type="NCBI Taxonomy" id="4577"/>
    <lineage>
        <taxon>Eukaryota</taxon>
        <taxon>Viridiplantae</taxon>
        <taxon>Streptophyta</taxon>
        <taxon>Embryophyta</taxon>
        <taxon>Tracheophyta</taxon>
        <taxon>Spermatophyta</taxon>
        <taxon>Magnoliopsida</taxon>
        <taxon>Liliopsida</taxon>
        <taxon>Poales</taxon>
        <taxon>Poaceae</taxon>
        <taxon>PACMAD clade</taxon>
        <taxon>Panicoideae</taxon>
        <taxon>Andropogonodae</taxon>
        <taxon>Andropogoneae</taxon>
        <taxon>Tripsacinae</taxon>
        <taxon>Zea</taxon>
    </lineage>
</organism>
<dbReference type="Proteomes" id="UP000251960">
    <property type="component" value="Chromosome 8"/>
</dbReference>
<evidence type="ECO:0000313" key="1">
    <source>
        <dbReference type="EMBL" id="PWZ12045.1"/>
    </source>
</evidence>
<evidence type="ECO:0000313" key="2">
    <source>
        <dbReference type="Proteomes" id="UP000251960"/>
    </source>
</evidence>
<dbReference type="AlphaFoldDB" id="A0A3L6DTV8"/>
<sequence length="243" mass="27657">MALSAKGNEVCHRSCDVLDINADEWGNENRSMTTELREQQYRLRKALEDRVQVSRETAKMWRWDKLHQIWIGGPYKTQQAQFKIQEERCYMNMPIFKLEAATQELLVSNKLGAGNPHAAHLSVYVSALPPHQEIGMLSLSPTMTDVYLLLGARAYWLLRRGHAMALLGARRDGRHTHLQRGARVCCACLRAVEKRGQSGSEPSARYYIHPLPHANVLQILQLLLENGIRVNELTRIEVALVVP</sequence>
<name>A0A3L6DTV8_MAIZE</name>
<proteinExistence type="predicted"/>
<comment type="caution">
    <text evidence="1">The sequence shown here is derived from an EMBL/GenBank/DDBJ whole genome shotgun (WGS) entry which is preliminary data.</text>
</comment>
<dbReference type="EMBL" id="NCVQ01000009">
    <property type="protein sequence ID" value="PWZ12045.1"/>
    <property type="molecule type" value="Genomic_DNA"/>
</dbReference>
<reference evidence="1 2" key="1">
    <citation type="journal article" date="2018" name="Nat. Genet.">
        <title>Extensive intraspecific gene order and gene structural variations between Mo17 and other maize genomes.</title>
        <authorList>
            <person name="Sun S."/>
            <person name="Zhou Y."/>
            <person name="Chen J."/>
            <person name="Shi J."/>
            <person name="Zhao H."/>
            <person name="Zhao H."/>
            <person name="Song W."/>
            <person name="Zhang M."/>
            <person name="Cui Y."/>
            <person name="Dong X."/>
            <person name="Liu H."/>
            <person name="Ma X."/>
            <person name="Jiao Y."/>
            <person name="Wang B."/>
            <person name="Wei X."/>
            <person name="Stein J.C."/>
            <person name="Glaubitz J.C."/>
            <person name="Lu F."/>
            <person name="Yu G."/>
            <person name="Liang C."/>
            <person name="Fengler K."/>
            <person name="Li B."/>
            <person name="Rafalski A."/>
            <person name="Schnable P.S."/>
            <person name="Ware D.H."/>
            <person name="Buckler E.S."/>
            <person name="Lai J."/>
        </authorList>
    </citation>
    <scope>NUCLEOTIDE SEQUENCE [LARGE SCALE GENOMIC DNA]</scope>
    <source>
        <strain evidence="2">cv. Missouri 17</strain>
        <tissue evidence="1">Seedling</tissue>
    </source>
</reference>
<accession>A0A3L6DTV8</accession>
<protein>
    <submittedName>
        <fullName evidence="1">Uncharacterized protein</fullName>
    </submittedName>
</protein>
<dbReference type="ExpressionAtlas" id="A0A3L6DTV8">
    <property type="expression patterns" value="baseline and differential"/>
</dbReference>
<gene>
    <name evidence="1" type="ORF">Zm00014a_022977</name>
</gene>